<gene>
    <name evidence="1" type="ORF">AW08_02853</name>
</gene>
<dbReference type="PATRIC" id="fig|1454001.3.peg.2897"/>
<keyword evidence="2" id="KW-1185">Reference proteome</keyword>
<proteinExistence type="predicted"/>
<reference evidence="1" key="1">
    <citation type="submission" date="2014-02" db="EMBL/GenBank/DDBJ databases">
        <title>Expanding our view of genomic diversity in Candidatus Accumulibacter clades.</title>
        <authorList>
            <person name="Skennerton C.T."/>
            <person name="Barr J.J."/>
            <person name="Slater F.R."/>
            <person name="Bond P.L."/>
            <person name="Tyson G.W."/>
        </authorList>
    </citation>
    <scope>NUCLEOTIDE SEQUENCE [LARGE SCALE GENOMIC DNA]</scope>
</reference>
<accession>A0A011M807</accession>
<dbReference type="EMBL" id="JFAX01000018">
    <property type="protein sequence ID" value="EXI65828.1"/>
    <property type="molecule type" value="Genomic_DNA"/>
</dbReference>
<sequence>MFAHTPGGLLNQSQLAASLAVSGQTVARCIDLVLDARRR</sequence>
<evidence type="ECO:0000313" key="2">
    <source>
        <dbReference type="Proteomes" id="UP000020218"/>
    </source>
</evidence>
<evidence type="ECO:0000313" key="1">
    <source>
        <dbReference type="EMBL" id="EXI65828.1"/>
    </source>
</evidence>
<comment type="caution">
    <text evidence="1">The sequence shown here is derived from an EMBL/GenBank/DDBJ whole genome shotgun (WGS) entry which is preliminary data.</text>
</comment>
<dbReference type="Proteomes" id="UP000020218">
    <property type="component" value="Unassembled WGS sequence"/>
</dbReference>
<name>A0A011M807_9PROT</name>
<protein>
    <submittedName>
        <fullName evidence="1">Uncharacterized protein</fullName>
    </submittedName>
</protein>
<dbReference type="AlphaFoldDB" id="A0A011M807"/>
<dbReference type="STRING" id="1454001.AW08_02853"/>
<organism evidence="1 2">
    <name type="scientific">Candidatus Accumulibacter adjunctus</name>
    <dbReference type="NCBI Taxonomy" id="1454001"/>
    <lineage>
        <taxon>Bacteria</taxon>
        <taxon>Pseudomonadati</taxon>
        <taxon>Pseudomonadota</taxon>
        <taxon>Betaproteobacteria</taxon>
        <taxon>Candidatus Accumulibacter</taxon>
    </lineage>
</organism>